<comment type="caution">
    <text evidence="2">The sequence shown here is derived from an EMBL/GenBank/DDBJ whole genome shotgun (WGS) entry which is preliminary data.</text>
</comment>
<gene>
    <name evidence="2" type="ORF">RR48_00416</name>
</gene>
<evidence type="ECO:0000313" key="2">
    <source>
        <dbReference type="EMBL" id="KPJ20950.1"/>
    </source>
</evidence>
<keyword evidence="3" id="KW-1185">Reference proteome</keyword>
<dbReference type="AlphaFoldDB" id="A0A0N1IHR5"/>
<feature type="compositionally biased region" description="Basic and acidic residues" evidence="1">
    <location>
        <begin position="82"/>
        <end position="99"/>
    </location>
</feature>
<protein>
    <submittedName>
        <fullName evidence="2">Uncharacterized protein</fullName>
    </submittedName>
</protein>
<sequence length="99" mass="11631">MGRGAVKMHFAYLWIYVRGELNKHVKVLKVTELCHENTKERKESELEYVLGLENNYSQLSRNCTKIQIKGKKTKGLPVKRTKRDEQHKPKDTNKDNCTE</sequence>
<evidence type="ECO:0000313" key="3">
    <source>
        <dbReference type="Proteomes" id="UP000053240"/>
    </source>
</evidence>
<feature type="compositionally biased region" description="Basic residues" evidence="1">
    <location>
        <begin position="70"/>
        <end position="81"/>
    </location>
</feature>
<dbReference type="EMBL" id="LADJ01009925">
    <property type="protein sequence ID" value="KPJ20950.1"/>
    <property type="molecule type" value="Genomic_DNA"/>
</dbReference>
<name>A0A0N1IHR5_PAPMA</name>
<organism evidence="2 3">
    <name type="scientific">Papilio machaon</name>
    <name type="common">Old World swallowtail butterfly</name>
    <dbReference type="NCBI Taxonomy" id="76193"/>
    <lineage>
        <taxon>Eukaryota</taxon>
        <taxon>Metazoa</taxon>
        <taxon>Ecdysozoa</taxon>
        <taxon>Arthropoda</taxon>
        <taxon>Hexapoda</taxon>
        <taxon>Insecta</taxon>
        <taxon>Pterygota</taxon>
        <taxon>Neoptera</taxon>
        <taxon>Endopterygota</taxon>
        <taxon>Lepidoptera</taxon>
        <taxon>Glossata</taxon>
        <taxon>Ditrysia</taxon>
        <taxon>Papilionoidea</taxon>
        <taxon>Papilionidae</taxon>
        <taxon>Papilioninae</taxon>
        <taxon>Papilio</taxon>
    </lineage>
</organism>
<proteinExistence type="predicted"/>
<feature type="region of interest" description="Disordered" evidence="1">
    <location>
        <begin position="70"/>
        <end position="99"/>
    </location>
</feature>
<dbReference type="Proteomes" id="UP000053240">
    <property type="component" value="Unassembled WGS sequence"/>
</dbReference>
<evidence type="ECO:0000256" key="1">
    <source>
        <dbReference type="SAM" id="MobiDB-lite"/>
    </source>
</evidence>
<accession>A0A0N1IHR5</accession>
<dbReference type="InParanoid" id="A0A0N1IHR5"/>
<reference evidence="2 3" key="1">
    <citation type="journal article" date="2015" name="Nat. Commun.">
        <title>Outbred genome sequencing and CRISPR/Cas9 gene editing in butterflies.</title>
        <authorList>
            <person name="Li X."/>
            <person name="Fan D."/>
            <person name="Zhang W."/>
            <person name="Liu G."/>
            <person name="Zhang L."/>
            <person name="Zhao L."/>
            <person name="Fang X."/>
            <person name="Chen L."/>
            <person name="Dong Y."/>
            <person name="Chen Y."/>
            <person name="Ding Y."/>
            <person name="Zhao R."/>
            <person name="Feng M."/>
            <person name="Zhu Y."/>
            <person name="Feng Y."/>
            <person name="Jiang X."/>
            <person name="Zhu D."/>
            <person name="Xiang H."/>
            <person name="Feng X."/>
            <person name="Li S."/>
            <person name="Wang J."/>
            <person name="Zhang G."/>
            <person name="Kronforst M.R."/>
            <person name="Wang W."/>
        </authorList>
    </citation>
    <scope>NUCLEOTIDE SEQUENCE [LARGE SCALE GENOMIC DNA]</scope>
    <source>
        <strain evidence="2">Ya'a_city_454_Pm</strain>
        <tissue evidence="2">Whole body</tissue>
    </source>
</reference>